<dbReference type="Pfam" id="PF01042">
    <property type="entry name" value="Ribonuc_L-PSP"/>
    <property type="match status" value="1"/>
</dbReference>
<dbReference type="AlphaFoldDB" id="A0A0X1KKN0"/>
<gene>
    <name evidence="2" type="ORF">X802_06300</name>
</gene>
<dbReference type="PATRIC" id="fig|1432656.3.peg.1223"/>
<protein>
    <submittedName>
        <fullName evidence="2">Endoribonuclease</fullName>
    </submittedName>
</protein>
<dbReference type="EMBL" id="CP007140">
    <property type="protein sequence ID" value="AJC71812.1"/>
    <property type="molecule type" value="Genomic_DNA"/>
</dbReference>
<dbReference type="NCBIfam" id="TIGR00004">
    <property type="entry name" value="Rid family detoxifying hydrolase"/>
    <property type="match status" value="1"/>
</dbReference>
<evidence type="ECO:0000313" key="3">
    <source>
        <dbReference type="Proteomes" id="UP000062043"/>
    </source>
</evidence>
<dbReference type="Gene3D" id="3.30.1330.40">
    <property type="entry name" value="RutC-like"/>
    <property type="match status" value="1"/>
</dbReference>
<dbReference type="InterPro" id="IPR006175">
    <property type="entry name" value="YjgF/YER057c/UK114"/>
</dbReference>
<dbReference type="InterPro" id="IPR006056">
    <property type="entry name" value="RidA"/>
</dbReference>
<evidence type="ECO:0000313" key="2">
    <source>
        <dbReference type="EMBL" id="AJC71812.1"/>
    </source>
</evidence>
<organism evidence="2 3">
    <name type="scientific">Thermococcus guaymasensis DSM 11113</name>
    <dbReference type="NCBI Taxonomy" id="1432656"/>
    <lineage>
        <taxon>Archaea</taxon>
        <taxon>Methanobacteriati</taxon>
        <taxon>Methanobacteriota</taxon>
        <taxon>Thermococci</taxon>
        <taxon>Thermococcales</taxon>
        <taxon>Thermococcaceae</taxon>
        <taxon>Thermococcus</taxon>
    </lineage>
</organism>
<dbReference type="Proteomes" id="UP000062043">
    <property type="component" value="Chromosome"/>
</dbReference>
<name>A0A0X1KKN0_9EURY</name>
<dbReference type="PANTHER" id="PTHR11803">
    <property type="entry name" value="2-IMINOBUTANOATE/2-IMINOPROPANOATE DEAMINASE RIDA"/>
    <property type="match status" value="1"/>
</dbReference>
<sequence>MEKELVFPKGISPIGPYSPGVIASGKLLFVSGQIPLNPETGELVRGAFKEMARQAIKNLLSVVEAAGGSAENVVKVTVYLRDMGKYAEFNEVYSEFFNESRPARAVVEVSNLPKGVEVEIEAIAVL</sequence>
<dbReference type="RefSeq" id="WP_062371898.1">
    <property type="nucleotide sequence ID" value="NZ_CP007140.1"/>
</dbReference>
<comment type="similarity">
    <text evidence="1">Belongs to the RutC family.</text>
</comment>
<dbReference type="GO" id="GO:0019239">
    <property type="term" value="F:deaminase activity"/>
    <property type="evidence" value="ECO:0007669"/>
    <property type="project" value="TreeGrafter"/>
</dbReference>
<dbReference type="PROSITE" id="PS01094">
    <property type="entry name" value="UPF0076"/>
    <property type="match status" value="1"/>
</dbReference>
<dbReference type="FunFam" id="3.30.1330.40:FF:000001">
    <property type="entry name" value="L-PSP family endoribonuclease"/>
    <property type="match status" value="1"/>
</dbReference>
<dbReference type="InterPro" id="IPR035959">
    <property type="entry name" value="RutC-like_sf"/>
</dbReference>
<keyword evidence="3" id="KW-1185">Reference proteome</keyword>
<dbReference type="PANTHER" id="PTHR11803:SF58">
    <property type="entry name" value="PROTEIN HMF1-RELATED"/>
    <property type="match status" value="1"/>
</dbReference>
<dbReference type="GO" id="GO:0005829">
    <property type="term" value="C:cytosol"/>
    <property type="evidence" value="ECO:0007669"/>
    <property type="project" value="TreeGrafter"/>
</dbReference>
<dbReference type="GeneID" id="27135265"/>
<evidence type="ECO:0000256" key="1">
    <source>
        <dbReference type="ARBA" id="ARBA00010552"/>
    </source>
</evidence>
<accession>A0A0X1KKN0</accession>
<dbReference type="SUPFAM" id="SSF55298">
    <property type="entry name" value="YjgF-like"/>
    <property type="match status" value="1"/>
</dbReference>
<dbReference type="OrthoDB" id="371655at2157"/>
<proteinExistence type="inferred from homology"/>
<reference evidence="2 3" key="1">
    <citation type="submission" date="2014-01" db="EMBL/GenBank/DDBJ databases">
        <title>Genome sequencing of Thermococcus guaymasensis.</title>
        <authorList>
            <person name="Zhang X."/>
            <person name="Alvare G."/>
            <person name="Fristensky B."/>
            <person name="Chen L."/>
            <person name="Suen T."/>
            <person name="Chen Q."/>
            <person name="Ma K."/>
        </authorList>
    </citation>
    <scope>NUCLEOTIDE SEQUENCE [LARGE SCALE GENOMIC DNA]</scope>
    <source>
        <strain evidence="2 3">DSM 11113</strain>
    </source>
</reference>
<dbReference type="KEGG" id="tgy:X802_06300"/>
<dbReference type="InterPro" id="IPR019897">
    <property type="entry name" value="RidA_CS"/>
</dbReference>
<dbReference type="STRING" id="1432656.X802_06300"/>
<dbReference type="CDD" id="cd00448">
    <property type="entry name" value="YjgF_YER057c_UK114_family"/>
    <property type="match status" value="1"/>
</dbReference>